<proteinExistence type="predicted"/>
<organism evidence="1">
    <name type="scientific">Streptomyces sp. NBC_00119</name>
    <dbReference type="NCBI Taxonomy" id="2975659"/>
    <lineage>
        <taxon>Bacteria</taxon>
        <taxon>Bacillati</taxon>
        <taxon>Actinomycetota</taxon>
        <taxon>Actinomycetes</taxon>
        <taxon>Kitasatosporales</taxon>
        <taxon>Streptomycetaceae</taxon>
        <taxon>Streptomyces</taxon>
    </lineage>
</organism>
<sequence length="70" mass="7431">MNQLRAEDEQQLLPSAVELPLRGGFTTEAGQLSGPGCEFTALREVVGHGNPVDGLCPFQQCAVHLPVSTL</sequence>
<accession>A0AAU1ULB7</accession>
<protein>
    <submittedName>
        <fullName evidence="1">Uncharacterized protein</fullName>
    </submittedName>
</protein>
<dbReference type="EMBL" id="CP108195">
    <property type="protein sequence ID" value="WTS18009.1"/>
    <property type="molecule type" value="Genomic_DNA"/>
</dbReference>
<reference evidence="1" key="1">
    <citation type="submission" date="2022-10" db="EMBL/GenBank/DDBJ databases">
        <title>The complete genomes of actinobacterial strains from the NBC collection.</title>
        <authorList>
            <person name="Joergensen T.S."/>
            <person name="Alvarez Arevalo M."/>
            <person name="Sterndorff E.B."/>
            <person name="Faurdal D."/>
            <person name="Vuksanovic O."/>
            <person name="Mourched A.-S."/>
            <person name="Charusanti P."/>
            <person name="Shaw S."/>
            <person name="Blin K."/>
            <person name="Weber T."/>
        </authorList>
    </citation>
    <scope>NUCLEOTIDE SEQUENCE</scope>
    <source>
        <strain evidence="1">NBC_00119</strain>
    </source>
</reference>
<evidence type="ECO:0000313" key="1">
    <source>
        <dbReference type="EMBL" id="WTS18009.1"/>
    </source>
</evidence>
<dbReference type="AlphaFoldDB" id="A0AAU1ULB7"/>
<name>A0AAU1ULB7_9ACTN</name>
<gene>
    <name evidence="1" type="ORF">OHU69_47620</name>
</gene>